<evidence type="ECO:0000313" key="1">
    <source>
        <dbReference type="EMBL" id="TCS99218.1"/>
    </source>
</evidence>
<dbReference type="EMBL" id="SMAF01000006">
    <property type="protein sequence ID" value="TCS99218.1"/>
    <property type="molecule type" value="Genomic_DNA"/>
</dbReference>
<dbReference type="AlphaFoldDB" id="A0A4S3KZC4"/>
<proteinExistence type="predicted"/>
<accession>A0A4S3KZC4</accession>
<keyword evidence="2" id="KW-1185">Reference proteome</keyword>
<evidence type="ECO:0000313" key="2">
    <source>
        <dbReference type="Proteomes" id="UP000294599"/>
    </source>
</evidence>
<gene>
    <name evidence="1" type="ORF">EDC25_10656</name>
</gene>
<name>A0A4S3KZC4_9GAMM</name>
<reference evidence="1 2" key="1">
    <citation type="submission" date="2019-03" db="EMBL/GenBank/DDBJ databases">
        <title>Genomic Encyclopedia of Type Strains, Phase IV (KMG-IV): sequencing the most valuable type-strain genomes for metagenomic binning, comparative biology and taxonomic classification.</title>
        <authorList>
            <person name="Goeker M."/>
        </authorList>
    </citation>
    <scope>NUCLEOTIDE SEQUENCE [LARGE SCALE GENOMIC DNA]</scope>
    <source>
        <strain evidence="1 2">DSM 21944</strain>
    </source>
</reference>
<dbReference type="Proteomes" id="UP000294599">
    <property type="component" value="Unassembled WGS sequence"/>
</dbReference>
<dbReference type="RefSeq" id="WP_123522013.1">
    <property type="nucleotide sequence ID" value="NZ_JBHLWF010000031.1"/>
</dbReference>
<sequence length="148" mass="16464">MRPLVFAEQVRRHFRFLAGLDIDGPRIHVQPPRECSIVYGNARLWLEILHDWGSAPFLRVTHRDAGSGRHLPAVALAEILALHAPDVLGSEPRWNHAADDAPWLAWAARQVRRHARRLLPPSEQDVARICAGRQPPTPMPPPTGAGNG</sequence>
<comment type="caution">
    <text evidence="1">The sequence shown here is derived from an EMBL/GenBank/DDBJ whole genome shotgun (WGS) entry which is preliminary data.</text>
</comment>
<organism evidence="1 2">
    <name type="scientific">Pseudofulvimonas gallinarii</name>
    <dbReference type="NCBI Taxonomy" id="634155"/>
    <lineage>
        <taxon>Bacteria</taxon>
        <taxon>Pseudomonadati</taxon>
        <taxon>Pseudomonadota</taxon>
        <taxon>Gammaproteobacteria</taxon>
        <taxon>Lysobacterales</taxon>
        <taxon>Rhodanobacteraceae</taxon>
        <taxon>Pseudofulvimonas</taxon>
    </lineage>
</organism>
<protein>
    <submittedName>
        <fullName evidence="1">Uncharacterized protein</fullName>
    </submittedName>
</protein>